<dbReference type="EMBL" id="GISG01275173">
    <property type="protein sequence ID" value="MBA4677417.1"/>
    <property type="molecule type" value="Transcribed_RNA"/>
</dbReference>
<sequence length="102" mass="11746">MPNPFRCGSLHAFYARASQEDLPLNKKKDQLDSMDFVLQIAGYPPDYQLKQKSTPDSSENQPFCLRSLLDWQNLNLINPLMHTLCATIYSLLPFLHDLPTQH</sequence>
<accession>A0A7C9AUX9</accession>
<reference evidence="1" key="2">
    <citation type="submission" date="2020-07" db="EMBL/GenBank/DDBJ databases">
        <authorList>
            <person name="Vera ALvarez R."/>
            <person name="Arias-Moreno D.M."/>
            <person name="Jimenez-Jacinto V."/>
            <person name="Jimenez-Bremont J.F."/>
            <person name="Swaminathan K."/>
            <person name="Moose S.P."/>
            <person name="Guerrero-Gonzalez M.L."/>
            <person name="Marino-Ramirez L."/>
            <person name="Landsman D."/>
            <person name="Rodriguez-Kessler M."/>
            <person name="Delgado-Sanchez P."/>
        </authorList>
    </citation>
    <scope>NUCLEOTIDE SEQUENCE</scope>
    <source>
        <tissue evidence="1">Cladode</tissue>
    </source>
</reference>
<protein>
    <submittedName>
        <fullName evidence="1">Uncharacterized protein</fullName>
    </submittedName>
</protein>
<evidence type="ECO:0000313" key="1">
    <source>
        <dbReference type="EMBL" id="MBA4677418.1"/>
    </source>
</evidence>
<name>A0A7C9AUX9_OPUST</name>
<dbReference type="EMBL" id="GISG01275174">
    <property type="protein sequence ID" value="MBA4677418.1"/>
    <property type="molecule type" value="Transcribed_RNA"/>
</dbReference>
<dbReference type="AlphaFoldDB" id="A0A7C9AUX9"/>
<reference evidence="1" key="1">
    <citation type="journal article" date="2013" name="J. Plant Res.">
        <title>Effect of fungi and light on seed germination of three Opuntia species from semiarid lands of central Mexico.</title>
        <authorList>
            <person name="Delgado-Sanchez P."/>
            <person name="Jimenez-Bremont J.F."/>
            <person name="Guerrero-Gonzalez Mde L."/>
            <person name="Flores J."/>
        </authorList>
    </citation>
    <scope>NUCLEOTIDE SEQUENCE</scope>
    <source>
        <tissue evidence="1">Cladode</tissue>
    </source>
</reference>
<proteinExistence type="predicted"/>
<organism evidence="1">
    <name type="scientific">Opuntia streptacantha</name>
    <name type="common">Prickly pear cactus</name>
    <name type="synonym">Opuntia cardona</name>
    <dbReference type="NCBI Taxonomy" id="393608"/>
    <lineage>
        <taxon>Eukaryota</taxon>
        <taxon>Viridiplantae</taxon>
        <taxon>Streptophyta</taxon>
        <taxon>Embryophyta</taxon>
        <taxon>Tracheophyta</taxon>
        <taxon>Spermatophyta</taxon>
        <taxon>Magnoliopsida</taxon>
        <taxon>eudicotyledons</taxon>
        <taxon>Gunneridae</taxon>
        <taxon>Pentapetalae</taxon>
        <taxon>Caryophyllales</taxon>
        <taxon>Cactineae</taxon>
        <taxon>Cactaceae</taxon>
        <taxon>Opuntioideae</taxon>
        <taxon>Opuntia</taxon>
    </lineage>
</organism>